<dbReference type="SUPFAM" id="SSF48452">
    <property type="entry name" value="TPR-like"/>
    <property type="match status" value="1"/>
</dbReference>
<evidence type="ECO:0000313" key="11">
    <source>
        <dbReference type="Proteomes" id="UP001385951"/>
    </source>
</evidence>
<evidence type="ECO:0000259" key="9">
    <source>
        <dbReference type="Pfam" id="PF04049"/>
    </source>
</evidence>
<dbReference type="Pfam" id="PF13432">
    <property type="entry name" value="TPR_16"/>
    <property type="match status" value="1"/>
</dbReference>
<organism evidence="10 11">
    <name type="scientific">Cerrena zonata</name>
    <dbReference type="NCBI Taxonomy" id="2478898"/>
    <lineage>
        <taxon>Eukaryota</taxon>
        <taxon>Fungi</taxon>
        <taxon>Dikarya</taxon>
        <taxon>Basidiomycota</taxon>
        <taxon>Agaricomycotina</taxon>
        <taxon>Agaricomycetes</taxon>
        <taxon>Polyporales</taxon>
        <taxon>Cerrenaceae</taxon>
        <taxon>Cerrena</taxon>
    </lineage>
</organism>
<keyword evidence="6" id="KW-0131">Cell cycle</keyword>
<name>A0AAW0GLQ0_9APHY</name>
<protein>
    <recommendedName>
        <fullName evidence="9">Cdc23 domain-containing protein</fullName>
    </recommendedName>
</protein>
<dbReference type="Pfam" id="PF04049">
    <property type="entry name" value="ANAPC8"/>
    <property type="match status" value="1"/>
</dbReference>
<gene>
    <name evidence="10" type="ORF">QCA50_004377</name>
</gene>
<feature type="region of interest" description="Disordered" evidence="8">
    <location>
        <begin position="35"/>
        <end position="103"/>
    </location>
</feature>
<dbReference type="PROSITE" id="PS50005">
    <property type="entry name" value="TPR"/>
    <property type="match status" value="3"/>
</dbReference>
<reference evidence="10 11" key="1">
    <citation type="submission" date="2022-09" db="EMBL/GenBank/DDBJ databases">
        <authorList>
            <person name="Palmer J.M."/>
        </authorList>
    </citation>
    <scope>NUCLEOTIDE SEQUENCE [LARGE SCALE GENOMIC DNA]</scope>
    <source>
        <strain evidence="10 11">DSM 7382</strain>
    </source>
</reference>
<evidence type="ECO:0000256" key="1">
    <source>
        <dbReference type="ARBA" id="ARBA00022618"/>
    </source>
</evidence>
<dbReference type="AlphaFoldDB" id="A0AAW0GLQ0"/>
<dbReference type="InterPro" id="IPR007192">
    <property type="entry name" value="APC8"/>
</dbReference>
<evidence type="ECO:0000256" key="5">
    <source>
        <dbReference type="ARBA" id="ARBA00022803"/>
    </source>
</evidence>
<feature type="repeat" description="TPR" evidence="7">
    <location>
        <begin position="361"/>
        <end position="394"/>
    </location>
</feature>
<keyword evidence="4" id="KW-0833">Ubl conjugation pathway</keyword>
<keyword evidence="11" id="KW-1185">Reference proteome</keyword>
<keyword evidence="1" id="KW-0132">Cell division</keyword>
<dbReference type="Pfam" id="PF13181">
    <property type="entry name" value="TPR_8"/>
    <property type="match status" value="1"/>
</dbReference>
<evidence type="ECO:0000256" key="4">
    <source>
        <dbReference type="ARBA" id="ARBA00022786"/>
    </source>
</evidence>
<evidence type="ECO:0000256" key="7">
    <source>
        <dbReference type="PROSITE-ProRule" id="PRU00339"/>
    </source>
</evidence>
<dbReference type="EMBL" id="JASBNA010000004">
    <property type="protein sequence ID" value="KAK7692744.1"/>
    <property type="molecule type" value="Genomic_DNA"/>
</dbReference>
<dbReference type="GO" id="GO:0045842">
    <property type="term" value="P:positive regulation of mitotic metaphase/anaphase transition"/>
    <property type="evidence" value="ECO:0007669"/>
    <property type="project" value="TreeGrafter"/>
</dbReference>
<evidence type="ECO:0000313" key="10">
    <source>
        <dbReference type="EMBL" id="KAK7692744.1"/>
    </source>
</evidence>
<feature type="repeat" description="TPR" evidence="7">
    <location>
        <begin position="395"/>
        <end position="428"/>
    </location>
</feature>
<dbReference type="GO" id="GO:0031145">
    <property type="term" value="P:anaphase-promoting complex-dependent catabolic process"/>
    <property type="evidence" value="ECO:0007669"/>
    <property type="project" value="TreeGrafter"/>
</dbReference>
<keyword evidence="5 7" id="KW-0802">TPR repeat</keyword>
<dbReference type="SUPFAM" id="SSF81901">
    <property type="entry name" value="HCP-like"/>
    <property type="match status" value="1"/>
</dbReference>
<feature type="repeat" description="TPR" evidence="7">
    <location>
        <begin position="429"/>
        <end position="462"/>
    </location>
</feature>
<dbReference type="GO" id="GO:0005680">
    <property type="term" value="C:anaphase-promoting complex"/>
    <property type="evidence" value="ECO:0007669"/>
    <property type="project" value="InterPro"/>
</dbReference>
<dbReference type="SMART" id="SM00028">
    <property type="entry name" value="TPR"/>
    <property type="match status" value="7"/>
</dbReference>
<dbReference type="GO" id="GO:0016567">
    <property type="term" value="P:protein ubiquitination"/>
    <property type="evidence" value="ECO:0007669"/>
    <property type="project" value="TreeGrafter"/>
</dbReference>
<dbReference type="InterPro" id="IPR019734">
    <property type="entry name" value="TPR_rpt"/>
</dbReference>
<dbReference type="PANTHER" id="PTHR12558:SF10">
    <property type="entry name" value="CELL DIVISION CYCLE PROTEIN 23 HOMOLOG"/>
    <property type="match status" value="1"/>
</dbReference>
<keyword evidence="3" id="KW-0498">Mitosis</keyword>
<dbReference type="InterPro" id="IPR011990">
    <property type="entry name" value="TPR-like_helical_dom_sf"/>
</dbReference>
<feature type="compositionally biased region" description="Polar residues" evidence="8">
    <location>
        <begin position="60"/>
        <end position="69"/>
    </location>
</feature>
<proteinExistence type="predicted"/>
<feature type="domain" description="Cdc23" evidence="9">
    <location>
        <begin position="8"/>
        <end position="300"/>
    </location>
</feature>
<dbReference type="Proteomes" id="UP001385951">
    <property type="component" value="Unassembled WGS sequence"/>
</dbReference>
<evidence type="ECO:0000256" key="3">
    <source>
        <dbReference type="ARBA" id="ARBA00022776"/>
    </source>
</evidence>
<accession>A0AAW0GLQ0</accession>
<dbReference type="GO" id="GO:0051301">
    <property type="term" value="P:cell division"/>
    <property type="evidence" value="ECO:0007669"/>
    <property type="project" value="UniProtKB-KW"/>
</dbReference>
<evidence type="ECO:0000256" key="6">
    <source>
        <dbReference type="ARBA" id="ARBA00023306"/>
    </source>
</evidence>
<sequence>MDPETLPALRGAVRECSDRMLYKASKWASELLLSTSNHSRPHPTPMFHTSTPAKAHSSRHSLSFDSNAPTEHASAQHHLSSLPPRHPHAPPLRSESDEERGRELELENIDADYIAAARAMFDAKEFSRVAHWLKDCQSAKAKFLRIYSDFMASEKNALREWYRMDKTRNQPHTPVNPSIVNLLQEVHNATDPWLLFLRAIFLRRLSRREEAIETCLLSIAGYPWNWSAWTLLGDCLEDGDELLSLIALLPLPATHLLVRLFQIKTLNTLGNPSDAELTLCDKLLSNDFFPESSWLMAQRACVLYHMHEYGSAESQFKKIRELDPFRIDDIDILSNVLYVSENRLELSKLAHEVLALERDRPEICCLVGNHYSLHLDHEKAIKYFKRATQLDRTYLSAWILMGHEYVEMKNSHAAIEAYRKAVDVDRKDYRAWYGLGQAYELLSMHQYAVYYYQHATALRPYDVRLWQAQAICYEEMGKLREAIECNKRALIGAGPKETGIHLRLAKLHNDLEEYREAAAYHQRVIDVSKAADKTVADHASSSVYVARYHLLYGGGDLFHARELMEAVASSQSEEVTQAAELLKRIRSSIAQKQHADSLKGEGGGGAK</sequence>
<evidence type="ECO:0000256" key="2">
    <source>
        <dbReference type="ARBA" id="ARBA00022737"/>
    </source>
</evidence>
<keyword evidence="2" id="KW-0677">Repeat</keyword>
<evidence type="ECO:0000256" key="8">
    <source>
        <dbReference type="SAM" id="MobiDB-lite"/>
    </source>
</evidence>
<dbReference type="Gene3D" id="1.25.40.10">
    <property type="entry name" value="Tetratricopeptide repeat domain"/>
    <property type="match status" value="2"/>
</dbReference>
<comment type="caution">
    <text evidence="10">The sequence shown here is derived from an EMBL/GenBank/DDBJ whole genome shotgun (WGS) entry which is preliminary data.</text>
</comment>
<dbReference type="PANTHER" id="PTHR12558">
    <property type="entry name" value="CELL DIVISION CYCLE 16,23,27"/>
    <property type="match status" value="1"/>
</dbReference>